<dbReference type="EMBL" id="CH480817">
    <property type="protein sequence ID" value="EDW50536.1"/>
    <property type="molecule type" value="Genomic_DNA"/>
</dbReference>
<evidence type="ECO:0000313" key="4">
    <source>
        <dbReference type="Proteomes" id="UP000001292"/>
    </source>
</evidence>
<organism evidence="4">
    <name type="scientific">Drosophila sechellia</name>
    <name type="common">Fruit fly</name>
    <dbReference type="NCBI Taxonomy" id="7238"/>
    <lineage>
        <taxon>Eukaryota</taxon>
        <taxon>Metazoa</taxon>
        <taxon>Ecdysozoa</taxon>
        <taxon>Arthropoda</taxon>
        <taxon>Hexapoda</taxon>
        <taxon>Insecta</taxon>
        <taxon>Pterygota</taxon>
        <taxon>Neoptera</taxon>
        <taxon>Endopterygota</taxon>
        <taxon>Diptera</taxon>
        <taxon>Brachycera</taxon>
        <taxon>Muscomorpha</taxon>
        <taxon>Ephydroidea</taxon>
        <taxon>Drosophilidae</taxon>
        <taxon>Drosophila</taxon>
        <taxon>Sophophora</taxon>
    </lineage>
</organism>
<feature type="chain" id="PRO_5012519636" evidence="2">
    <location>
        <begin position="16"/>
        <end position="843"/>
    </location>
</feature>
<accession>B4HUB5</accession>
<dbReference type="InterPro" id="IPR004019">
    <property type="entry name" value="YLP_motif"/>
</dbReference>
<dbReference type="InterPro" id="IPR043375">
    <property type="entry name" value="FSCB"/>
</dbReference>
<feature type="region of interest" description="Disordered" evidence="1">
    <location>
        <begin position="346"/>
        <end position="379"/>
    </location>
</feature>
<dbReference type="SMART" id="SM00713">
    <property type="entry name" value="GYR"/>
    <property type="match status" value="15"/>
</dbReference>
<dbReference type="Pfam" id="PF02757">
    <property type="entry name" value="YLP"/>
    <property type="match status" value="13"/>
</dbReference>
<sequence length="843" mass="95363">MKLFLACIFIAAATAAVIPVEQARHRRDVSEIVYEYISPAEEVGAELAQDPVALGDDGYRYKTGAPVEEPSQDSAVLAADGYQYKTVRRLKYRQRRDVSEIANEYLPPTEDAATEAPIEEAPVEEASQDSAVLAADGYQYKTVRRLKYRQRRDVSEIDNEYLPPTEEVVPDAPVEEVPVEEASQDSAVLAADGYQYKTVRRLKYRQRRDVSEIANEYLPPTEDAAAEAPIEEAPVEEASQDSAVLAADGYQYKTVRRLKYRKRRDVSEDRSTNTLSSFEEYRQRRDVSEIANEYLPPTEDVVPEAPIEEVPVEEASQDSAVPAADGYQYKTVRRLKYRQRRDVSEIANEYLPPTEDAATEAPIEEAPVEEPSQDSAVLAADGYQYKTVRRLKYRQRRDVSEIANEYLPPTEDAATEAPIEEAPVEEASQDSAVLASDGYQYKTVRRLKYRQRRDVSEIANEYLPPTEEVVADAPVEEVPVEEASQDSAVLAGDGYQYKTVRRLKYRQRRDVSEIANEYLPPTEEVVADAPVEEAPVEDASQDSAVLAADGYQYKTVRRLKYRQRRDVSEIANEYLPPTEEVVADAPVEEVPIEEASQDSAVLAADGYQYKTVRRLKYRQRRDVSEIANEYLPPTEEVFAEAPVEEVPIEEASQDSAVLAADGYQYKTVRRLKYRQRRDVSEIANEYLPPTEEVVADAPVEEVPVEEASQDSAVLAADGYQYKTVRRLKYRQRRDVSEIANEYLPPSEEVVTEAPLEEAPVEEASQDSAVLAADGYQYKTVRRLKYRQRRDVSEIASDYLPPAEETVVADAPVEEVSQDSAILGDEGYRYKTVRRLKLRHRRAL</sequence>
<dbReference type="HOGENOM" id="CLU_010954_0_0_1"/>
<evidence type="ECO:0000256" key="2">
    <source>
        <dbReference type="SAM" id="SignalP"/>
    </source>
</evidence>
<dbReference type="GO" id="GO:0033234">
    <property type="term" value="P:negative regulation of protein sumoylation"/>
    <property type="evidence" value="ECO:0007669"/>
    <property type="project" value="InterPro"/>
</dbReference>
<feature type="signal peptide" evidence="2">
    <location>
        <begin position="1"/>
        <end position="15"/>
    </location>
</feature>
<dbReference type="PANTHER" id="PTHR36135:SF1">
    <property type="entry name" value="FIBROUS SHEATH CABYR-BINDING PROTEIN"/>
    <property type="match status" value="1"/>
</dbReference>
<dbReference type="OMA" id="NDGYQYK"/>
<dbReference type="PhylomeDB" id="B4HUB5"/>
<protein>
    <submittedName>
        <fullName evidence="3">GM13942</fullName>
    </submittedName>
</protein>
<name>B4HUB5_DROSE</name>
<keyword evidence="2" id="KW-0732">Signal</keyword>
<feature type="compositionally biased region" description="Low complexity" evidence="1">
    <location>
        <begin position="352"/>
        <end position="361"/>
    </location>
</feature>
<dbReference type="InterPro" id="IPR004011">
    <property type="entry name" value="Gyr_motif"/>
</dbReference>
<gene>
    <name evidence="3" type="primary">Dsec\GM13942</name>
    <name evidence="3" type="ORF">Dsec_GM13942</name>
</gene>
<dbReference type="Proteomes" id="UP000001292">
    <property type="component" value="Unassembled WGS sequence"/>
</dbReference>
<dbReference type="PANTHER" id="PTHR36135">
    <property type="entry name" value="FIBROUS SHEATH CABYR-BINDING PROTEIN"/>
    <property type="match status" value="1"/>
</dbReference>
<evidence type="ECO:0000313" key="3">
    <source>
        <dbReference type="EMBL" id="EDW50536.1"/>
    </source>
</evidence>
<dbReference type="AlphaFoldDB" id="B4HUB5"/>
<keyword evidence="4" id="KW-1185">Reference proteome</keyword>
<reference evidence="3 4" key="1">
    <citation type="journal article" date="2007" name="Nature">
        <title>Evolution of genes and genomes on the Drosophila phylogeny.</title>
        <authorList>
            <consortium name="Drosophila 12 Genomes Consortium"/>
            <person name="Clark A.G."/>
            <person name="Eisen M.B."/>
            <person name="Smith D.R."/>
            <person name="Bergman C.M."/>
            <person name="Oliver B."/>
            <person name="Markow T.A."/>
            <person name="Kaufman T.C."/>
            <person name="Kellis M."/>
            <person name="Gelbart W."/>
            <person name="Iyer V.N."/>
            <person name="Pollard D.A."/>
            <person name="Sackton T.B."/>
            <person name="Larracuente A.M."/>
            <person name="Singh N.D."/>
            <person name="Abad J.P."/>
            <person name="Abt D.N."/>
            <person name="Adryan B."/>
            <person name="Aguade M."/>
            <person name="Akashi H."/>
            <person name="Anderson W.W."/>
            <person name="Aquadro C.F."/>
            <person name="Ardell D.H."/>
            <person name="Arguello R."/>
            <person name="Artieri C.G."/>
            <person name="Barbash D.A."/>
            <person name="Barker D."/>
            <person name="Barsanti P."/>
            <person name="Batterham P."/>
            <person name="Batzoglou S."/>
            <person name="Begun D."/>
            <person name="Bhutkar A."/>
            <person name="Blanco E."/>
            <person name="Bosak S.A."/>
            <person name="Bradley R.K."/>
            <person name="Brand A.D."/>
            <person name="Brent M.R."/>
            <person name="Brooks A.N."/>
            <person name="Brown R.H."/>
            <person name="Butlin R.K."/>
            <person name="Caggese C."/>
            <person name="Calvi B.R."/>
            <person name="Bernardo de Carvalho A."/>
            <person name="Caspi A."/>
            <person name="Castrezana S."/>
            <person name="Celniker S.E."/>
            <person name="Chang J.L."/>
            <person name="Chapple C."/>
            <person name="Chatterji S."/>
            <person name="Chinwalla A."/>
            <person name="Civetta A."/>
            <person name="Clifton S.W."/>
            <person name="Comeron J.M."/>
            <person name="Costello J.C."/>
            <person name="Coyne J.A."/>
            <person name="Daub J."/>
            <person name="David R.G."/>
            <person name="Delcher A.L."/>
            <person name="Delehaunty K."/>
            <person name="Do C.B."/>
            <person name="Ebling H."/>
            <person name="Edwards K."/>
            <person name="Eickbush T."/>
            <person name="Evans J.D."/>
            <person name="Filipski A."/>
            <person name="Findeiss S."/>
            <person name="Freyhult E."/>
            <person name="Fulton L."/>
            <person name="Fulton R."/>
            <person name="Garcia A.C."/>
            <person name="Gardiner A."/>
            <person name="Garfield D.A."/>
            <person name="Garvin B.E."/>
            <person name="Gibson G."/>
            <person name="Gilbert D."/>
            <person name="Gnerre S."/>
            <person name="Godfrey J."/>
            <person name="Good R."/>
            <person name="Gotea V."/>
            <person name="Gravely B."/>
            <person name="Greenberg A.J."/>
            <person name="Griffiths-Jones S."/>
            <person name="Gross S."/>
            <person name="Guigo R."/>
            <person name="Gustafson E.A."/>
            <person name="Haerty W."/>
            <person name="Hahn M.W."/>
            <person name="Halligan D.L."/>
            <person name="Halpern A.L."/>
            <person name="Halter G.M."/>
            <person name="Han M.V."/>
            <person name="Heger A."/>
            <person name="Hillier L."/>
            <person name="Hinrichs A.S."/>
            <person name="Holmes I."/>
            <person name="Hoskins R.A."/>
            <person name="Hubisz M.J."/>
            <person name="Hultmark D."/>
            <person name="Huntley M.A."/>
            <person name="Jaffe D.B."/>
            <person name="Jagadeeshan S."/>
            <person name="Jeck W.R."/>
            <person name="Johnson J."/>
            <person name="Jones C.D."/>
            <person name="Jordan W.C."/>
            <person name="Karpen G.H."/>
            <person name="Kataoka E."/>
            <person name="Keightley P.D."/>
            <person name="Kheradpour P."/>
            <person name="Kirkness E.F."/>
            <person name="Koerich L.B."/>
            <person name="Kristiansen K."/>
            <person name="Kudrna D."/>
            <person name="Kulathinal R.J."/>
            <person name="Kumar S."/>
            <person name="Kwok R."/>
            <person name="Lander E."/>
            <person name="Langley C.H."/>
            <person name="Lapoint R."/>
            <person name="Lazzaro B.P."/>
            <person name="Lee S.J."/>
            <person name="Levesque L."/>
            <person name="Li R."/>
            <person name="Lin C.F."/>
            <person name="Lin M.F."/>
            <person name="Lindblad-Toh K."/>
            <person name="Llopart A."/>
            <person name="Long M."/>
            <person name="Low L."/>
            <person name="Lozovsky E."/>
            <person name="Lu J."/>
            <person name="Luo M."/>
            <person name="Machado C.A."/>
            <person name="Makalowski W."/>
            <person name="Marzo M."/>
            <person name="Matsuda M."/>
            <person name="Matzkin L."/>
            <person name="McAllister B."/>
            <person name="McBride C.S."/>
            <person name="McKernan B."/>
            <person name="McKernan K."/>
            <person name="Mendez-Lago M."/>
            <person name="Minx P."/>
            <person name="Mollenhauer M.U."/>
            <person name="Montooth K."/>
            <person name="Mount S.M."/>
            <person name="Mu X."/>
            <person name="Myers E."/>
            <person name="Negre B."/>
            <person name="Newfeld S."/>
            <person name="Nielsen R."/>
            <person name="Noor M.A."/>
            <person name="O'Grady P."/>
            <person name="Pachter L."/>
            <person name="Papaceit M."/>
            <person name="Parisi M.J."/>
            <person name="Parisi M."/>
            <person name="Parts L."/>
            <person name="Pedersen J.S."/>
            <person name="Pesole G."/>
            <person name="Phillippy A.M."/>
            <person name="Ponting C.P."/>
            <person name="Pop M."/>
            <person name="Porcelli D."/>
            <person name="Powell J.R."/>
            <person name="Prohaska S."/>
            <person name="Pruitt K."/>
            <person name="Puig M."/>
            <person name="Quesneville H."/>
            <person name="Ram K.R."/>
            <person name="Rand D."/>
            <person name="Rasmussen M.D."/>
            <person name="Reed L.K."/>
            <person name="Reenan R."/>
            <person name="Reily A."/>
            <person name="Remington K.A."/>
            <person name="Rieger T.T."/>
            <person name="Ritchie M.G."/>
            <person name="Robin C."/>
            <person name="Rogers Y.H."/>
            <person name="Rohde C."/>
            <person name="Rozas J."/>
            <person name="Rubenfield M.J."/>
            <person name="Ruiz A."/>
            <person name="Russo S."/>
            <person name="Salzberg S.L."/>
            <person name="Sanchez-Gracia A."/>
            <person name="Saranga D.J."/>
            <person name="Sato H."/>
            <person name="Schaeffer S.W."/>
            <person name="Schatz M.C."/>
            <person name="Schlenke T."/>
            <person name="Schwartz R."/>
            <person name="Segarra C."/>
            <person name="Singh R.S."/>
            <person name="Sirot L."/>
            <person name="Sirota M."/>
            <person name="Sisneros N.B."/>
            <person name="Smith C.D."/>
            <person name="Smith T.F."/>
            <person name="Spieth J."/>
            <person name="Stage D.E."/>
            <person name="Stark A."/>
            <person name="Stephan W."/>
            <person name="Strausberg R.L."/>
            <person name="Strempel S."/>
            <person name="Sturgill D."/>
            <person name="Sutton G."/>
            <person name="Sutton G.G."/>
            <person name="Tao W."/>
            <person name="Teichmann S."/>
            <person name="Tobari Y.N."/>
            <person name="Tomimura Y."/>
            <person name="Tsolas J.M."/>
            <person name="Valente V.L."/>
            <person name="Venter E."/>
            <person name="Venter J.C."/>
            <person name="Vicario S."/>
            <person name="Vieira F.G."/>
            <person name="Vilella A.J."/>
            <person name="Villasante A."/>
            <person name="Walenz B."/>
            <person name="Wang J."/>
            <person name="Wasserman M."/>
            <person name="Watts T."/>
            <person name="Wilson D."/>
            <person name="Wilson R.K."/>
            <person name="Wing R.A."/>
            <person name="Wolfner M.F."/>
            <person name="Wong A."/>
            <person name="Wong G.K."/>
            <person name="Wu C.I."/>
            <person name="Wu G."/>
            <person name="Yamamoto D."/>
            <person name="Yang H.P."/>
            <person name="Yang S.P."/>
            <person name="Yorke J.A."/>
            <person name="Yoshida K."/>
            <person name="Zdobnov E."/>
            <person name="Zhang P."/>
            <person name="Zhang Y."/>
            <person name="Zimin A.V."/>
            <person name="Baldwin J."/>
            <person name="Abdouelleil A."/>
            <person name="Abdulkadir J."/>
            <person name="Abebe A."/>
            <person name="Abera B."/>
            <person name="Abreu J."/>
            <person name="Acer S.C."/>
            <person name="Aftuck L."/>
            <person name="Alexander A."/>
            <person name="An P."/>
            <person name="Anderson E."/>
            <person name="Anderson S."/>
            <person name="Arachi H."/>
            <person name="Azer M."/>
            <person name="Bachantsang P."/>
            <person name="Barry A."/>
            <person name="Bayul T."/>
            <person name="Berlin A."/>
            <person name="Bessette D."/>
            <person name="Bloom T."/>
            <person name="Blye J."/>
            <person name="Boguslavskiy L."/>
            <person name="Bonnet C."/>
            <person name="Boukhgalter B."/>
            <person name="Bourzgui I."/>
            <person name="Brown A."/>
            <person name="Cahill P."/>
            <person name="Channer S."/>
            <person name="Cheshatsang Y."/>
            <person name="Chuda L."/>
            <person name="Citroen M."/>
            <person name="Collymore A."/>
            <person name="Cooke P."/>
            <person name="Costello M."/>
            <person name="D'Aco K."/>
            <person name="Daza R."/>
            <person name="De Haan G."/>
            <person name="DeGray S."/>
            <person name="DeMaso C."/>
            <person name="Dhargay N."/>
            <person name="Dooley K."/>
            <person name="Dooley E."/>
            <person name="Doricent M."/>
            <person name="Dorje P."/>
            <person name="Dorjee K."/>
            <person name="Dupes A."/>
            <person name="Elong R."/>
            <person name="Falk J."/>
            <person name="Farina A."/>
            <person name="Faro S."/>
            <person name="Ferguson D."/>
            <person name="Fisher S."/>
            <person name="Foley C.D."/>
            <person name="Franke A."/>
            <person name="Friedrich D."/>
            <person name="Gadbois L."/>
            <person name="Gearin G."/>
            <person name="Gearin C.R."/>
            <person name="Giannoukos G."/>
            <person name="Goode T."/>
            <person name="Graham J."/>
            <person name="Grandbois E."/>
            <person name="Grewal S."/>
            <person name="Gyaltsen K."/>
            <person name="Hafez N."/>
            <person name="Hagos B."/>
            <person name="Hall J."/>
            <person name="Henson C."/>
            <person name="Hollinger A."/>
            <person name="Honan T."/>
            <person name="Huard M.D."/>
            <person name="Hughes L."/>
            <person name="Hurhula B."/>
            <person name="Husby M.E."/>
            <person name="Kamat A."/>
            <person name="Kanga B."/>
            <person name="Kashin S."/>
            <person name="Khazanovich D."/>
            <person name="Kisner P."/>
            <person name="Lance K."/>
            <person name="Lara M."/>
            <person name="Lee W."/>
            <person name="Lennon N."/>
            <person name="Letendre F."/>
            <person name="LeVine R."/>
            <person name="Lipovsky A."/>
            <person name="Liu X."/>
            <person name="Liu J."/>
            <person name="Liu S."/>
            <person name="Lokyitsang T."/>
            <person name="Lokyitsang Y."/>
            <person name="Lubonja R."/>
            <person name="Lui A."/>
            <person name="MacDonald P."/>
            <person name="Magnisalis V."/>
            <person name="Maru K."/>
            <person name="Matthews C."/>
            <person name="McCusker W."/>
            <person name="McDonough S."/>
            <person name="Mehta T."/>
            <person name="Meldrim J."/>
            <person name="Meneus L."/>
            <person name="Mihai O."/>
            <person name="Mihalev A."/>
            <person name="Mihova T."/>
            <person name="Mittelman R."/>
            <person name="Mlenga V."/>
            <person name="Montmayeur A."/>
            <person name="Mulrain L."/>
            <person name="Navidi A."/>
            <person name="Naylor J."/>
            <person name="Negash T."/>
            <person name="Nguyen T."/>
            <person name="Nguyen N."/>
            <person name="Nicol R."/>
            <person name="Norbu C."/>
            <person name="Norbu N."/>
            <person name="Novod N."/>
            <person name="O'Neill B."/>
            <person name="Osman S."/>
            <person name="Markiewicz E."/>
            <person name="Oyono O.L."/>
            <person name="Patti C."/>
            <person name="Phunkhang P."/>
            <person name="Pierre F."/>
            <person name="Priest M."/>
            <person name="Raghuraman S."/>
            <person name="Rege F."/>
            <person name="Reyes R."/>
            <person name="Rise C."/>
            <person name="Rogov P."/>
            <person name="Ross K."/>
            <person name="Ryan E."/>
            <person name="Settipalli S."/>
            <person name="Shea T."/>
            <person name="Sherpa N."/>
            <person name="Shi L."/>
            <person name="Shih D."/>
            <person name="Sparrow T."/>
            <person name="Spaulding J."/>
            <person name="Stalker J."/>
            <person name="Stange-Thomann N."/>
            <person name="Stavropoulos S."/>
            <person name="Stone C."/>
            <person name="Strader C."/>
            <person name="Tesfaye S."/>
            <person name="Thomson T."/>
            <person name="Thoulutsang Y."/>
            <person name="Thoulutsang D."/>
            <person name="Topham K."/>
            <person name="Topping I."/>
            <person name="Tsamla T."/>
            <person name="Vassiliev H."/>
            <person name="Vo A."/>
            <person name="Wangchuk T."/>
            <person name="Wangdi T."/>
            <person name="Weiand M."/>
            <person name="Wilkinson J."/>
            <person name="Wilson A."/>
            <person name="Yadav S."/>
            <person name="Young G."/>
            <person name="Yu Q."/>
            <person name="Zembek L."/>
            <person name="Zhong D."/>
            <person name="Zimmer A."/>
            <person name="Zwirko Z."/>
            <person name="Jaffe D.B."/>
            <person name="Alvarez P."/>
            <person name="Brockman W."/>
            <person name="Butler J."/>
            <person name="Chin C."/>
            <person name="Gnerre S."/>
            <person name="Grabherr M."/>
            <person name="Kleber M."/>
            <person name="Mauceli E."/>
            <person name="MacCallum I."/>
        </authorList>
    </citation>
    <scope>NUCLEOTIDE SEQUENCE [LARGE SCALE GENOMIC DNA]</scope>
    <source>
        <strain evidence="4">Rob3c / Tucson 14021-0248.25</strain>
    </source>
</reference>
<evidence type="ECO:0000256" key="1">
    <source>
        <dbReference type="SAM" id="MobiDB-lite"/>
    </source>
</evidence>
<proteinExistence type="predicted"/>
<dbReference type="Pfam" id="PF02756">
    <property type="entry name" value="GYR"/>
    <property type="match status" value="14"/>
</dbReference>
<feature type="compositionally biased region" description="Acidic residues" evidence="1">
    <location>
        <begin position="362"/>
        <end position="372"/>
    </location>
</feature>
<dbReference type="GO" id="GO:0005509">
    <property type="term" value="F:calcium ion binding"/>
    <property type="evidence" value="ECO:0007669"/>
    <property type="project" value="InterPro"/>
</dbReference>